<evidence type="ECO:0000313" key="2">
    <source>
        <dbReference type="Proteomes" id="UP000256964"/>
    </source>
</evidence>
<reference evidence="1 2" key="1">
    <citation type="journal article" date="2018" name="Biotechnol. Biofuels">
        <title>Integrative visual omics of the white-rot fungus Polyporus brumalis exposes the biotechnological potential of its oxidative enzymes for delignifying raw plant biomass.</title>
        <authorList>
            <person name="Miyauchi S."/>
            <person name="Rancon A."/>
            <person name="Drula E."/>
            <person name="Hage H."/>
            <person name="Chaduli D."/>
            <person name="Favel A."/>
            <person name="Grisel S."/>
            <person name="Henrissat B."/>
            <person name="Herpoel-Gimbert I."/>
            <person name="Ruiz-Duenas F.J."/>
            <person name="Chevret D."/>
            <person name="Hainaut M."/>
            <person name="Lin J."/>
            <person name="Wang M."/>
            <person name="Pangilinan J."/>
            <person name="Lipzen A."/>
            <person name="Lesage-Meessen L."/>
            <person name="Navarro D."/>
            <person name="Riley R."/>
            <person name="Grigoriev I.V."/>
            <person name="Zhou S."/>
            <person name="Raouche S."/>
            <person name="Rosso M.N."/>
        </authorList>
    </citation>
    <scope>NUCLEOTIDE SEQUENCE [LARGE SCALE GENOMIC DNA]</scope>
    <source>
        <strain evidence="1 2">BRFM 1820</strain>
    </source>
</reference>
<dbReference type="Proteomes" id="UP000256964">
    <property type="component" value="Unassembled WGS sequence"/>
</dbReference>
<name>A0A371DTR5_9APHY</name>
<dbReference type="AlphaFoldDB" id="A0A371DTR5"/>
<proteinExistence type="predicted"/>
<accession>A0A371DTR5</accession>
<protein>
    <submittedName>
        <fullName evidence="1">Uncharacterized protein</fullName>
    </submittedName>
</protein>
<keyword evidence="2" id="KW-1185">Reference proteome</keyword>
<sequence length="58" mass="6334">MVPVPAFFDVDRIRERDGCGGCYRVADPGPGSLQFVRRYGKGDATTSEKEKLAGTSRL</sequence>
<dbReference type="EMBL" id="KZ857381">
    <property type="protein sequence ID" value="RDX55901.1"/>
    <property type="molecule type" value="Genomic_DNA"/>
</dbReference>
<evidence type="ECO:0000313" key="1">
    <source>
        <dbReference type="EMBL" id="RDX55901.1"/>
    </source>
</evidence>
<gene>
    <name evidence="1" type="ORF">OH76DRAFT_1396255</name>
</gene>
<organism evidence="1 2">
    <name type="scientific">Lentinus brumalis</name>
    <dbReference type="NCBI Taxonomy" id="2498619"/>
    <lineage>
        <taxon>Eukaryota</taxon>
        <taxon>Fungi</taxon>
        <taxon>Dikarya</taxon>
        <taxon>Basidiomycota</taxon>
        <taxon>Agaricomycotina</taxon>
        <taxon>Agaricomycetes</taxon>
        <taxon>Polyporales</taxon>
        <taxon>Polyporaceae</taxon>
        <taxon>Lentinus</taxon>
    </lineage>
</organism>